<proteinExistence type="predicted"/>
<sequence length="172" mass="19759">MGLLCVSTGGSLCKRYLDSLSLRYSTELLAHPPSVQNHVAGACHFFPQISDKTALCHVLLKLRNRKHRDWRLGRYYVYIGPASPIIKITTFSFARHGIEPRHFWYKIILPALLRFSTLYLKQKTSMKKEWAVESLFGTNENNTRSLKITDPPLYVKIREAEATYTPTTTISK</sequence>
<gene>
    <name evidence="1" type="ORF">GMOD_00002638</name>
</gene>
<protein>
    <submittedName>
        <fullName evidence="1">Uncharacterized protein</fullName>
    </submittedName>
</protein>
<accession>A0A3M7M2Z4</accession>
<dbReference type="Proteomes" id="UP000265663">
    <property type="component" value="Unassembled WGS sequence"/>
</dbReference>
<dbReference type="EMBL" id="KE747817">
    <property type="protein sequence ID" value="RMZ68790.1"/>
    <property type="molecule type" value="Genomic_DNA"/>
</dbReference>
<organism evidence="1 2">
    <name type="scientific">Pyrenophora seminiperda CCB06</name>
    <dbReference type="NCBI Taxonomy" id="1302712"/>
    <lineage>
        <taxon>Eukaryota</taxon>
        <taxon>Fungi</taxon>
        <taxon>Dikarya</taxon>
        <taxon>Ascomycota</taxon>
        <taxon>Pezizomycotina</taxon>
        <taxon>Dothideomycetes</taxon>
        <taxon>Pleosporomycetidae</taxon>
        <taxon>Pleosporales</taxon>
        <taxon>Pleosporineae</taxon>
        <taxon>Pleosporaceae</taxon>
        <taxon>Pyrenophora</taxon>
    </lineage>
</organism>
<name>A0A3M7M2Z4_9PLEO</name>
<evidence type="ECO:0000313" key="2">
    <source>
        <dbReference type="Proteomes" id="UP000265663"/>
    </source>
</evidence>
<reference evidence="1 2" key="1">
    <citation type="journal article" date="2014" name="PLoS ONE">
        <title>De novo Genome Assembly of the Fungal Plant Pathogen Pyrenophora semeniperda.</title>
        <authorList>
            <person name="Soliai M.M."/>
            <person name="Meyer S.E."/>
            <person name="Udall J.A."/>
            <person name="Elzinga D.E."/>
            <person name="Hermansen R.A."/>
            <person name="Bodily P.M."/>
            <person name="Hart A.A."/>
            <person name="Coleman C.E."/>
        </authorList>
    </citation>
    <scope>NUCLEOTIDE SEQUENCE [LARGE SCALE GENOMIC DNA]</scope>
    <source>
        <strain evidence="1 2">CCB06</strain>
        <tissue evidence="1">Mycelium</tissue>
    </source>
</reference>
<dbReference type="AlphaFoldDB" id="A0A3M7M2Z4"/>
<keyword evidence="2" id="KW-1185">Reference proteome</keyword>
<evidence type="ECO:0000313" key="1">
    <source>
        <dbReference type="EMBL" id="RMZ68790.1"/>
    </source>
</evidence>